<feature type="compositionally biased region" description="Basic and acidic residues" evidence="1">
    <location>
        <begin position="333"/>
        <end position="368"/>
    </location>
</feature>
<dbReference type="GO" id="GO:0005829">
    <property type="term" value="C:cytosol"/>
    <property type="evidence" value="ECO:0007669"/>
    <property type="project" value="TreeGrafter"/>
</dbReference>
<feature type="region of interest" description="Disordered" evidence="1">
    <location>
        <begin position="333"/>
        <end position="459"/>
    </location>
</feature>
<accession>A0A3L6L740</accession>
<comment type="caution">
    <text evidence="4">The sequence shown here is derived from an EMBL/GenBank/DDBJ whole genome shotgun (WGS) entry which is preliminary data.</text>
</comment>
<proteinExistence type="predicted"/>
<keyword evidence="2" id="KW-1133">Transmembrane helix</keyword>
<evidence type="ECO:0000256" key="1">
    <source>
        <dbReference type="SAM" id="MobiDB-lite"/>
    </source>
</evidence>
<keyword evidence="3" id="KW-0732">Signal</keyword>
<reference evidence="4" key="1">
    <citation type="submission" date="2018-09" db="EMBL/GenBank/DDBJ databases">
        <title>whole genome sequence of T. equiperdum IVM-t1 strain.</title>
        <authorList>
            <person name="Suganuma K."/>
        </authorList>
    </citation>
    <scope>NUCLEOTIDE SEQUENCE [LARGE SCALE GENOMIC DNA]</scope>
    <source>
        <strain evidence="4">IVM-t1</strain>
    </source>
</reference>
<dbReference type="InterPro" id="IPR021057">
    <property type="entry name" value="Trypano_invariant_glycop"/>
</dbReference>
<dbReference type="Proteomes" id="UP000266743">
    <property type="component" value="Chromosome 5"/>
</dbReference>
<keyword evidence="2" id="KW-0472">Membrane</keyword>
<sequence>MSTMPVTLRTTATVFLLCGICALDVTWAEELSVAQKQYVTAGARQLDGQGATTLCEMKKMLDGVNSRVDMFEQQAYMYVNNANANFRKISDDKGMELSFPSNKLREIQYMKSLGNGIIKYMGGTGERAKAAAANASAALDQVLTWHCVDRTASHDVLPGYGRNENCLPNAYKRDYYYEHSRLDPHKYSILCNYKVVDSVITQTTFSNMERALEIWNQVKPKPYSARVMICGAGAPAHQAAPAGRPCTVLENWLWNYRVTAHLISKVEKDATLALRVFHYSKKVLEGYKESLAQHEERRKAAEARAAEEEAKRQAAEKAAEEARKALEEAEARRVAAEEQAEARRLEAEKAEKAKEAGQPVSEEKKKMLLEAVEEAEATEKAAEKQAKDSRKAFEEAEEERIKATEDAEAAKEEKKDAEESEEKLKKDVEKLAEELKEESKESGEEDDVNADHDDGGSEAKSGWIGTTKVLIFLIPLLLLLLGLLVFFVIRGRRKAEVKDDISIGEANAKSKNTKTAAGFDSDI</sequence>
<evidence type="ECO:0000313" key="4">
    <source>
        <dbReference type="EMBL" id="RHW72504.1"/>
    </source>
</evidence>
<dbReference type="EMBL" id="QSBY01000005">
    <property type="protein sequence ID" value="RHW72504.1"/>
    <property type="molecule type" value="Genomic_DNA"/>
</dbReference>
<feature type="signal peptide" evidence="3">
    <location>
        <begin position="1"/>
        <end position="28"/>
    </location>
</feature>
<evidence type="ECO:0000256" key="2">
    <source>
        <dbReference type="SAM" id="Phobius"/>
    </source>
</evidence>
<dbReference type="GO" id="GO:0008540">
    <property type="term" value="C:proteasome regulatory particle, base subcomplex"/>
    <property type="evidence" value="ECO:0007669"/>
    <property type="project" value="TreeGrafter"/>
</dbReference>
<feature type="compositionally biased region" description="Basic and acidic residues" evidence="1">
    <location>
        <begin position="377"/>
        <end position="442"/>
    </location>
</feature>
<protein>
    <submittedName>
        <fullName evidence="4">75 kDa invariant surface glycoprotein</fullName>
    </submittedName>
</protein>
<organism evidence="4">
    <name type="scientific">Trypanosoma brucei equiperdum</name>
    <dbReference type="NCBI Taxonomy" id="630700"/>
    <lineage>
        <taxon>Eukaryota</taxon>
        <taxon>Discoba</taxon>
        <taxon>Euglenozoa</taxon>
        <taxon>Kinetoplastea</taxon>
        <taxon>Metakinetoplastina</taxon>
        <taxon>Trypanosomatida</taxon>
        <taxon>Trypanosomatidae</taxon>
        <taxon>Trypanosoma</taxon>
    </lineage>
</organism>
<dbReference type="PANTHER" id="PTHR10223">
    <property type="entry name" value="26S PROTEASOME NON-ATPASE REGULATORY SUBUNIT 4"/>
    <property type="match status" value="1"/>
</dbReference>
<dbReference type="GO" id="GO:0005634">
    <property type="term" value="C:nucleus"/>
    <property type="evidence" value="ECO:0007669"/>
    <property type="project" value="TreeGrafter"/>
</dbReference>
<evidence type="ECO:0000256" key="3">
    <source>
        <dbReference type="SAM" id="SignalP"/>
    </source>
</evidence>
<keyword evidence="2" id="KW-0812">Transmembrane</keyword>
<feature type="region of interest" description="Disordered" evidence="1">
    <location>
        <begin position="305"/>
        <end position="324"/>
    </location>
</feature>
<dbReference type="GO" id="GO:0043161">
    <property type="term" value="P:proteasome-mediated ubiquitin-dependent protein catabolic process"/>
    <property type="evidence" value="ECO:0007669"/>
    <property type="project" value="TreeGrafter"/>
</dbReference>
<dbReference type="AlphaFoldDB" id="A0A3L6L740"/>
<feature type="chain" id="PRO_5017934297" evidence="3">
    <location>
        <begin position="29"/>
        <end position="523"/>
    </location>
</feature>
<feature type="transmembrane region" description="Helical" evidence="2">
    <location>
        <begin position="469"/>
        <end position="489"/>
    </location>
</feature>
<dbReference type="PANTHER" id="PTHR10223:SF0">
    <property type="entry name" value="26S PROTEASOME NON-ATPASE REGULATORY SUBUNIT 4"/>
    <property type="match status" value="1"/>
</dbReference>
<dbReference type="Pfam" id="PF11727">
    <property type="entry name" value="ISG65-75"/>
    <property type="match status" value="1"/>
</dbReference>
<name>A0A3L6L740_9TRYP</name>
<dbReference type="GO" id="GO:0031593">
    <property type="term" value="F:polyubiquitin modification-dependent protein binding"/>
    <property type="evidence" value="ECO:0007669"/>
    <property type="project" value="TreeGrafter"/>
</dbReference>
<dbReference type="InterPro" id="IPR027040">
    <property type="entry name" value="PSMD4"/>
</dbReference>
<gene>
    <name evidence="4" type="primary">ISG75</name>
    <name evidence="4" type="ORF">DPX39_050008400</name>
</gene>